<accession>A0ABS4BLB5</accession>
<keyword evidence="3" id="KW-1185">Reference proteome</keyword>
<proteinExistence type="predicted"/>
<feature type="transmembrane region" description="Helical" evidence="1">
    <location>
        <begin position="58"/>
        <end position="77"/>
    </location>
</feature>
<evidence type="ECO:0000256" key="1">
    <source>
        <dbReference type="SAM" id="Phobius"/>
    </source>
</evidence>
<evidence type="ECO:0000313" key="2">
    <source>
        <dbReference type="EMBL" id="MBP0617529.1"/>
    </source>
</evidence>
<evidence type="ECO:0008006" key="4">
    <source>
        <dbReference type="Google" id="ProtNLM"/>
    </source>
</evidence>
<organism evidence="2 3">
    <name type="scientific">Jiella mangrovi</name>
    <dbReference type="NCBI Taxonomy" id="2821407"/>
    <lineage>
        <taxon>Bacteria</taxon>
        <taxon>Pseudomonadati</taxon>
        <taxon>Pseudomonadota</taxon>
        <taxon>Alphaproteobacteria</taxon>
        <taxon>Hyphomicrobiales</taxon>
        <taxon>Aurantimonadaceae</taxon>
        <taxon>Jiella</taxon>
    </lineage>
</organism>
<reference evidence="2 3" key="1">
    <citation type="submission" date="2021-04" db="EMBL/GenBank/DDBJ databases">
        <title>Whole genome sequence of Jiella sp. KSK16Y-1.</title>
        <authorList>
            <person name="Tuo L."/>
        </authorList>
    </citation>
    <scope>NUCLEOTIDE SEQUENCE [LARGE SCALE GENOMIC DNA]</scope>
    <source>
        <strain evidence="2 3">KSK16Y-1</strain>
    </source>
</reference>
<dbReference type="Proteomes" id="UP000678276">
    <property type="component" value="Unassembled WGS sequence"/>
</dbReference>
<keyword evidence="1" id="KW-1133">Transmembrane helix</keyword>
<keyword evidence="1" id="KW-0812">Transmembrane</keyword>
<comment type="caution">
    <text evidence="2">The sequence shown here is derived from an EMBL/GenBank/DDBJ whole genome shotgun (WGS) entry which is preliminary data.</text>
</comment>
<protein>
    <recommendedName>
        <fullName evidence="4">DUF5808 domain-containing protein</fullName>
    </recommendedName>
</protein>
<dbReference type="EMBL" id="JAGJCF010000017">
    <property type="protein sequence ID" value="MBP0617529.1"/>
    <property type="molecule type" value="Genomic_DNA"/>
</dbReference>
<keyword evidence="1" id="KW-0472">Membrane</keyword>
<name>A0ABS4BLB5_9HYPH</name>
<sequence>MSRFSPTRGKRRGVEFSKNATIEGTIFPPKRYLFDKTGTIGRVSPRSQILRSEKMNNIIYLVGLVVVVIVILSLLGLV</sequence>
<dbReference type="RefSeq" id="WP_209596544.1">
    <property type="nucleotide sequence ID" value="NZ_JAGJCF010000017.1"/>
</dbReference>
<evidence type="ECO:0000313" key="3">
    <source>
        <dbReference type="Proteomes" id="UP000678276"/>
    </source>
</evidence>
<gene>
    <name evidence="2" type="ORF">J6595_18230</name>
</gene>